<feature type="compositionally biased region" description="Low complexity" evidence="1">
    <location>
        <begin position="37"/>
        <end position="49"/>
    </location>
</feature>
<feature type="compositionally biased region" description="Pro residues" evidence="1">
    <location>
        <begin position="50"/>
        <end position="61"/>
    </location>
</feature>
<proteinExistence type="predicted"/>
<evidence type="ECO:0000313" key="2">
    <source>
        <dbReference type="EMBL" id="CAA9405043.1"/>
    </source>
</evidence>
<protein>
    <submittedName>
        <fullName evidence="2">Uncharacterized protein</fullName>
    </submittedName>
</protein>
<evidence type="ECO:0000256" key="1">
    <source>
        <dbReference type="SAM" id="MobiDB-lite"/>
    </source>
</evidence>
<sequence length="67" mass="6955">MLRLRAGSVEPAPARRPRGPRAVLVVRLHTGGDPHRGPAARTPGGAAALPLPPPRHLPLPAPAGRRS</sequence>
<dbReference type="EMBL" id="CADCUS010000249">
    <property type="protein sequence ID" value="CAA9405043.1"/>
    <property type="molecule type" value="Genomic_DNA"/>
</dbReference>
<name>A0A6J4P7R2_9PSEU</name>
<organism evidence="2">
    <name type="scientific">uncultured Pseudonocardia sp</name>
    <dbReference type="NCBI Taxonomy" id="211455"/>
    <lineage>
        <taxon>Bacteria</taxon>
        <taxon>Bacillati</taxon>
        <taxon>Actinomycetota</taxon>
        <taxon>Actinomycetes</taxon>
        <taxon>Pseudonocardiales</taxon>
        <taxon>Pseudonocardiaceae</taxon>
        <taxon>Pseudonocardia</taxon>
        <taxon>environmental samples</taxon>
    </lineage>
</organism>
<feature type="region of interest" description="Disordered" evidence="1">
    <location>
        <begin position="29"/>
        <end position="67"/>
    </location>
</feature>
<reference evidence="2" key="1">
    <citation type="submission" date="2020-02" db="EMBL/GenBank/DDBJ databases">
        <authorList>
            <person name="Meier V. D."/>
        </authorList>
    </citation>
    <scope>NUCLEOTIDE SEQUENCE</scope>
    <source>
        <strain evidence="2">AVDCRST_MAG66</strain>
    </source>
</reference>
<accession>A0A6J4P7R2</accession>
<dbReference type="AlphaFoldDB" id="A0A6J4P7R2"/>
<gene>
    <name evidence="2" type="ORF">AVDCRST_MAG66-1756</name>
</gene>